<feature type="domain" description="Response regulatory" evidence="14">
    <location>
        <begin position="443"/>
        <end position="560"/>
    </location>
</feature>
<dbReference type="Pfam" id="PF00072">
    <property type="entry name" value="Response_reg"/>
    <property type="match status" value="1"/>
</dbReference>
<dbReference type="Pfam" id="PF00512">
    <property type="entry name" value="HisKA"/>
    <property type="match status" value="1"/>
</dbReference>
<dbReference type="InterPro" id="IPR000014">
    <property type="entry name" value="PAS"/>
</dbReference>
<evidence type="ECO:0000256" key="4">
    <source>
        <dbReference type="ARBA" id="ARBA00022679"/>
    </source>
</evidence>
<dbReference type="PROSITE" id="PS50112">
    <property type="entry name" value="PAS"/>
    <property type="match status" value="1"/>
</dbReference>
<proteinExistence type="predicted"/>
<dbReference type="SMART" id="SM00448">
    <property type="entry name" value="REC"/>
    <property type="match status" value="1"/>
</dbReference>
<evidence type="ECO:0000259" key="14">
    <source>
        <dbReference type="PROSITE" id="PS50110"/>
    </source>
</evidence>
<evidence type="ECO:0000256" key="7">
    <source>
        <dbReference type="ARBA" id="ARBA00022840"/>
    </source>
</evidence>
<dbReference type="CDD" id="cd00082">
    <property type="entry name" value="HisKA"/>
    <property type="match status" value="1"/>
</dbReference>
<feature type="domain" description="PAS" evidence="15">
    <location>
        <begin position="56"/>
        <end position="94"/>
    </location>
</feature>
<dbReference type="Proteomes" id="UP000009222">
    <property type="component" value="Chromosome"/>
</dbReference>
<evidence type="ECO:0000259" key="15">
    <source>
        <dbReference type="PROSITE" id="PS50112"/>
    </source>
</evidence>
<dbReference type="STRING" id="545695.TREAZ_2195"/>
<evidence type="ECO:0000313" key="16">
    <source>
        <dbReference type="EMBL" id="AEF81023.1"/>
    </source>
</evidence>
<dbReference type="SUPFAM" id="SSF52172">
    <property type="entry name" value="CheY-like"/>
    <property type="match status" value="1"/>
</dbReference>
<dbReference type="InterPro" id="IPR036890">
    <property type="entry name" value="HATPase_C_sf"/>
</dbReference>
<dbReference type="KEGG" id="taz:TREAZ_2195"/>
<dbReference type="InterPro" id="IPR001789">
    <property type="entry name" value="Sig_transdc_resp-reg_receiver"/>
</dbReference>
<evidence type="ECO:0000256" key="3">
    <source>
        <dbReference type="ARBA" id="ARBA00022553"/>
    </source>
</evidence>
<dbReference type="Pfam" id="PF02518">
    <property type="entry name" value="HATPase_c"/>
    <property type="match status" value="1"/>
</dbReference>
<dbReference type="Pfam" id="PF08448">
    <property type="entry name" value="PAS_4"/>
    <property type="match status" value="1"/>
</dbReference>
<evidence type="ECO:0000256" key="1">
    <source>
        <dbReference type="ARBA" id="ARBA00000085"/>
    </source>
</evidence>
<dbReference type="RefSeq" id="WP_015709854.1">
    <property type="nucleotide sequence ID" value="NC_015577.1"/>
</dbReference>
<sequence>MEETKDLAAELKQAQISIKKLERELKLSNAIIERNRITNDAKDNLSKIIEEKKSELEKYMNLLLENCPDIIMIFDRDGKLVYCTEIFLKIAGIQGFGMIAGMHYHEILVKFTSPEFVAEAEAVHEKQQEKDSRTELMHGVIDFGGQGKPRDYTIQVSPMHDEQNNSIGAMVVFYDATDLLIAKREAENANKAKSDFLATVSHEIRTPMNAIMGISTMMAATELTIEQRNYLKNIQNSSNVLLTLINDILDFSKIEAGKLELIPEYFSLWGLLRHLREMFELLFPEKDLSFNCVYSEDLPEVVFGDEKRIGQIITNILNNALKYTREGGVTLRATRAAGNAEGEDLISIAVEDTGIGIKEDAISRLFTAFEQLDQVRNKNVQGTGLGLAITKRLCAMMSGEIKVTSEYGKGSVFTVTLPLKQGRPEDLVQEELIVIPFIAPAARVLLVDDIEINLDVASFLLNSFEITPDTARSGVESIEKVKSQKYDLILMDHMMPEMDGVEAVRIIRSSDHQNAGIPIIALTANAVSGAREMFLSNGFNGFLSKPMDLKALAEALLRWLPAELVEKGKTHLSMPGEN</sequence>
<keyword evidence="4 16" id="KW-0808">Transferase</keyword>
<dbReference type="FunFam" id="1.10.287.130:FF:000002">
    <property type="entry name" value="Two-component osmosensing histidine kinase"/>
    <property type="match status" value="1"/>
</dbReference>
<dbReference type="SMART" id="SM00387">
    <property type="entry name" value="HATPase_c"/>
    <property type="match status" value="1"/>
</dbReference>
<dbReference type="InterPro" id="IPR003594">
    <property type="entry name" value="HATPase_dom"/>
</dbReference>
<dbReference type="HOGENOM" id="CLU_000445_114_15_12"/>
<comment type="subunit">
    <text evidence="9">At low DSF concentrations, interacts with RpfF.</text>
</comment>
<dbReference type="PROSITE" id="PS50110">
    <property type="entry name" value="RESPONSE_REGULATORY"/>
    <property type="match status" value="1"/>
</dbReference>
<evidence type="ECO:0000259" key="13">
    <source>
        <dbReference type="PROSITE" id="PS50109"/>
    </source>
</evidence>
<dbReference type="CDD" id="cd00130">
    <property type="entry name" value="PAS"/>
    <property type="match status" value="1"/>
</dbReference>
<dbReference type="SUPFAM" id="SSF47384">
    <property type="entry name" value="Homodimeric domain of signal transducing histidine kinase"/>
    <property type="match status" value="1"/>
</dbReference>
<dbReference type="InterPro" id="IPR005467">
    <property type="entry name" value="His_kinase_dom"/>
</dbReference>
<dbReference type="Gene3D" id="3.30.450.20">
    <property type="entry name" value="PAS domain"/>
    <property type="match status" value="1"/>
</dbReference>
<dbReference type="PROSITE" id="PS50109">
    <property type="entry name" value="HIS_KIN"/>
    <property type="match status" value="1"/>
</dbReference>
<dbReference type="CDD" id="cd17546">
    <property type="entry name" value="REC_hyHK_CKI1_RcsC-like"/>
    <property type="match status" value="1"/>
</dbReference>
<name>F5Y8R0_LEAAZ</name>
<dbReference type="Gene3D" id="3.40.50.2300">
    <property type="match status" value="1"/>
</dbReference>
<evidence type="ECO:0000256" key="6">
    <source>
        <dbReference type="ARBA" id="ARBA00022777"/>
    </source>
</evidence>
<dbReference type="eggNOG" id="COG0642">
    <property type="taxonomic scope" value="Bacteria"/>
</dbReference>
<evidence type="ECO:0000256" key="8">
    <source>
        <dbReference type="ARBA" id="ARBA00023012"/>
    </source>
</evidence>
<dbReference type="PANTHER" id="PTHR43719:SF28">
    <property type="entry name" value="PEROXIDE STRESS-ACTIVATED HISTIDINE KINASE MAK1-RELATED"/>
    <property type="match status" value="1"/>
</dbReference>
<dbReference type="EMBL" id="CP001841">
    <property type="protein sequence ID" value="AEF81023.1"/>
    <property type="molecule type" value="Genomic_DNA"/>
</dbReference>
<dbReference type="InterPro" id="IPR004358">
    <property type="entry name" value="Sig_transdc_His_kin-like_C"/>
</dbReference>
<dbReference type="InterPro" id="IPR036097">
    <property type="entry name" value="HisK_dim/P_sf"/>
</dbReference>
<keyword evidence="8" id="KW-0902">Two-component regulatory system</keyword>
<dbReference type="GO" id="GO:0000155">
    <property type="term" value="F:phosphorelay sensor kinase activity"/>
    <property type="evidence" value="ECO:0007669"/>
    <property type="project" value="InterPro"/>
</dbReference>
<gene>
    <name evidence="16" type="ordered locus">TREAZ_2195</name>
</gene>
<keyword evidence="3 11" id="KW-0597">Phosphoprotein</keyword>
<keyword evidence="7" id="KW-0067">ATP-binding</keyword>
<protein>
    <recommendedName>
        <fullName evidence="10">Sensory/regulatory protein RpfC</fullName>
        <ecNumber evidence="2">2.7.13.3</ecNumber>
    </recommendedName>
</protein>
<keyword evidence="17" id="KW-1185">Reference proteome</keyword>
<keyword evidence="12" id="KW-0175">Coiled coil</keyword>
<reference evidence="16 17" key="2">
    <citation type="journal article" date="2011" name="ISME J.">
        <title>RNA-seq reveals cooperative metabolic interactions between two termite-gut spirochete species in co-culture.</title>
        <authorList>
            <person name="Rosenthal A.Z."/>
            <person name="Matson E.G."/>
            <person name="Eldar A."/>
            <person name="Leadbetter J.R."/>
        </authorList>
    </citation>
    <scope>NUCLEOTIDE SEQUENCE [LARGE SCALE GENOMIC DNA]</scope>
    <source>
        <strain evidence="17">ATCC BAA-888 / DSM 13862 / ZAS-9</strain>
    </source>
</reference>
<dbReference type="Gene3D" id="3.30.565.10">
    <property type="entry name" value="Histidine kinase-like ATPase, C-terminal domain"/>
    <property type="match status" value="1"/>
</dbReference>
<dbReference type="PANTHER" id="PTHR43719">
    <property type="entry name" value="TWO-COMPONENT HISTIDINE KINASE"/>
    <property type="match status" value="1"/>
</dbReference>
<dbReference type="SMART" id="SM00388">
    <property type="entry name" value="HisKA"/>
    <property type="match status" value="1"/>
</dbReference>
<accession>F5Y8R0</accession>
<dbReference type="InterPro" id="IPR011006">
    <property type="entry name" value="CheY-like_superfamily"/>
</dbReference>
<feature type="modified residue" description="4-aspartylphosphate" evidence="11">
    <location>
        <position position="492"/>
    </location>
</feature>
<feature type="domain" description="Histidine kinase" evidence="13">
    <location>
        <begin position="199"/>
        <end position="421"/>
    </location>
</feature>
<evidence type="ECO:0000256" key="12">
    <source>
        <dbReference type="SAM" id="Coils"/>
    </source>
</evidence>
<keyword evidence="6" id="KW-0418">Kinase</keyword>
<dbReference type="CDD" id="cd16922">
    <property type="entry name" value="HATPase_EvgS-ArcB-TorS-like"/>
    <property type="match status" value="1"/>
</dbReference>
<dbReference type="AlphaFoldDB" id="F5Y8R0"/>
<comment type="catalytic activity">
    <reaction evidence="1">
        <text>ATP + protein L-histidine = ADP + protein N-phospho-L-histidine.</text>
        <dbReference type="EC" id="2.7.13.3"/>
    </reaction>
</comment>
<dbReference type="EC" id="2.7.13.3" evidence="2"/>
<dbReference type="InterPro" id="IPR003661">
    <property type="entry name" value="HisK_dim/P_dom"/>
</dbReference>
<evidence type="ECO:0000256" key="9">
    <source>
        <dbReference type="ARBA" id="ARBA00064003"/>
    </source>
</evidence>
<dbReference type="NCBIfam" id="TIGR00229">
    <property type="entry name" value="sensory_box"/>
    <property type="match status" value="1"/>
</dbReference>
<dbReference type="InterPro" id="IPR035965">
    <property type="entry name" value="PAS-like_dom_sf"/>
</dbReference>
<dbReference type="FunFam" id="3.30.565.10:FF:000010">
    <property type="entry name" value="Sensor histidine kinase RcsC"/>
    <property type="match status" value="1"/>
</dbReference>
<reference evidence="17" key="1">
    <citation type="submission" date="2009-12" db="EMBL/GenBank/DDBJ databases">
        <title>Complete sequence of Treponema azotonutricium strain ZAS-9.</title>
        <authorList>
            <person name="Tetu S.G."/>
            <person name="Matson E."/>
            <person name="Ren Q."/>
            <person name="Seshadri R."/>
            <person name="Elbourne L."/>
            <person name="Hassan K.A."/>
            <person name="Durkin A."/>
            <person name="Radune D."/>
            <person name="Mohamoud Y."/>
            <person name="Shay R."/>
            <person name="Jin S."/>
            <person name="Zhang X."/>
            <person name="Lucey K."/>
            <person name="Ballor N.R."/>
            <person name="Ottesen E."/>
            <person name="Rosenthal R."/>
            <person name="Allen A."/>
            <person name="Leadbetter J.R."/>
            <person name="Paulsen I.T."/>
        </authorList>
    </citation>
    <scope>NUCLEOTIDE SEQUENCE [LARGE SCALE GENOMIC DNA]</scope>
    <source>
        <strain evidence="17">ATCC BAA-888 / DSM 13862 / ZAS-9</strain>
    </source>
</reference>
<evidence type="ECO:0000313" key="17">
    <source>
        <dbReference type="Proteomes" id="UP000009222"/>
    </source>
</evidence>
<dbReference type="PRINTS" id="PR00344">
    <property type="entry name" value="BCTRLSENSOR"/>
</dbReference>
<dbReference type="SUPFAM" id="SSF55874">
    <property type="entry name" value="ATPase domain of HSP90 chaperone/DNA topoisomerase II/histidine kinase"/>
    <property type="match status" value="1"/>
</dbReference>
<dbReference type="SUPFAM" id="SSF55785">
    <property type="entry name" value="PYP-like sensor domain (PAS domain)"/>
    <property type="match status" value="1"/>
</dbReference>
<evidence type="ECO:0000256" key="10">
    <source>
        <dbReference type="ARBA" id="ARBA00068150"/>
    </source>
</evidence>
<dbReference type="Gene3D" id="1.10.287.130">
    <property type="match status" value="1"/>
</dbReference>
<keyword evidence="5" id="KW-0547">Nucleotide-binding</keyword>
<evidence type="ECO:0000256" key="11">
    <source>
        <dbReference type="PROSITE-ProRule" id="PRU00169"/>
    </source>
</evidence>
<evidence type="ECO:0000256" key="5">
    <source>
        <dbReference type="ARBA" id="ARBA00022741"/>
    </source>
</evidence>
<evidence type="ECO:0000256" key="2">
    <source>
        <dbReference type="ARBA" id="ARBA00012438"/>
    </source>
</evidence>
<dbReference type="InParanoid" id="F5Y8R0"/>
<organism evidence="16 17">
    <name type="scientific">Leadbettera azotonutricia (strain ATCC BAA-888 / DSM 13862 / ZAS-9)</name>
    <name type="common">Treponema azotonutricium</name>
    <dbReference type="NCBI Taxonomy" id="545695"/>
    <lineage>
        <taxon>Bacteria</taxon>
        <taxon>Pseudomonadati</taxon>
        <taxon>Spirochaetota</taxon>
        <taxon>Spirochaetia</taxon>
        <taxon>Spirochaetales</taxon>
        <taxon>Breznakiellaceae</taxon>
        <taxon>Leadbettera</taxon>
    </lineage>
</organism>
<dbReference type="FunCoup" id="F5Y8R0">
    <property type="interactions" value="303"/>
</dbReference>
<dbReference type="InterPro" id="IPR013656">
    <property type="entry name" value="PAS_4"/>
</dbReference>
<dbReference type="GO" id="GO:0005524">
    <property type="term" value="F:ATP binding"/>
    <property type="evidence" value="ECO:0007669"/>
    <property type="project" value="UniProtKB-KW"/>
</dbReference>
<dbReference type="InterPro" id="IPR050956">
    <property type="entry name" value="2C_system_His_kinase"/>
</dbReference>
<feature type="coiled-coil region" evidence="12">
    <location>
        <begin position="4"/>
        <end position="62"/>
    </location>
</feature>